<evidence type="ECO:0000313" key="8">
    <source>
        <dbReference type="Proteomes" id="UP000554520"/>
    </source>
</evidence>
<dbReference type="AlphaFoldDB" id="A0A839UAA9"/>
<reference evidence="7 8" key="1">
    <citation type="submission" date="2020-08" db="EMBL/GenBank/DDBJ databases">
        <title>Genomic Encyclopedia of Type Strains, Phase III (KMG-III): the genomes of soil and plant-associated and newly described type strains.</title>
        <authorList>
            <person name="Whitman W."/>
        </authorList>
    </citation>
    <scope>NUCLEOTIDE SEQUENCE [LARGE SCALE GENOMIC DNA]</scope>
    <source>
        <strain evidence="7 8">CECT 7015</strain>
    </source>
</reference>
<feature type="non-terminal residue" evidence="7">
    <location>
        <position position="1"/>
    </location>
</feature>
<evidence type="ECO:0000256" key="2">
    <source>
        <dbReference type="ARBA" id="ARBA00022723"/>
    </source>
</evidence>
<keyword evidence="5" id="KW-0411">Iron-sulfur</keyword>
<dbReference type="GO" id="GO:0051539">
    <property type="term" value="F:4 iron, 4 sulfur cluster binding"/>
    <property type="evidence" value="ECO:0007669"/>
    <property type="project" value="UniProtKB-KW"/>
</dbReference>
<keyword evidence="4" id="KW-0408">Iron</keyword>
<keyword evidence="8" id="KW-1185">Reference proteome</keyword>
<keyword evidence="3" id="KW-0677">Repeat</keyword>
<evidence type="ECO:0000256" key="4">
    <source>
        <dbReference type="ARBA" id="ARBA00023004"/>
    </source>
</evidence>
<name>A0A839UAA9_9HYPH</name>
<proteinExistence type="predicted"/>
<evidence type="ECO:0000256" key="3">
    <source>
        <dbReference type="ARBA" id="ARBA00022737"/>
    </source>
</evidence>
<evidence type="ECO:0000259" key="6">
    <source>
        <dbReference type="Pfam" id="PF02754"/>
    </source>
</evidence>
<comment type="caution">
    <text evidence="7">The sequence shown here is derived from an EMBL/GenBank/DDBJ whole genome shotgun (WGS) entry which is preliminary data.</text>
</comment>
<dbReference type="Pfam" id="PF02754">
    <property type="entry name" value="CCG"/>
    <property type="match status" value="1"/>
</dbReference>
<evidence type="ECO:0000256" key="5">
    <source>
        <dbReference type="ARBA" id="ARBA00023014"/>
    </source>
</evidence>
<organism evidence="7 8">
    <name type="scientific">Phyllobacterium trifolii</name>
    <dbReference type="NCBI Taxonomy" id="300193"/>
    <lineage>
        <taxon>Bacteria</taxon>
        <taxon>Pseudomonadati</taxon>
        <taxon>Pseudomonadota</taxon>
        <taxon>Alphaproteobacteria</taxon>
        <taxon>Hyphomicrobiales</taxon>
        <taxon>Phyllobacteriaceae</taxon>
        <taxon>Phyllobacterium</taxon>
    </lineage>
</organism>
<protein>
    <submittedName>
        <fullName evidence="7">Fe-S oxidoreductase</fullName>
    </submittedName>
</protein>
<dbReference type="EMBL" id="JACHXN010000010">
    <property type="protein sequence ID" value="MBB3146885.1"/>
    <property type="molecule type" value="Genomic_DNA"/>
</dbReference>
<accession>A0A839UAA9</accession>
<keyword evidence="2" id="KW-0479">Metal-binding</keyword>
<dbReference type="InterPro" id="IPR004017">
    <property type="entry name" value="Cys_rich_dom"/>
</dbReference>
<dbReference type="GO" id="GO:0016491">
    <property type="term" value="F:oxidoreductase activity"/>
    <property type="evidence" value="ECO:0007669"/>
    <property type="project" value="UniProtKB-ARBA"/>
</dbReference>
<gene>
    <name evidence="7" type="ORF">FHS21_003301</name>
</gene>
<dbReference type="Proteomes" id="UP000554520">
    <property type="component" value="Unassembled WGS sequence"/>
</dbReference>
<feature type="domain" description="Cysteine-rich" evidence="6">
    <location>
        <begin position="3"/>
        <end position="56"/>
    </location>
</feature>
<sequence>VVKDPAEGHLCCGSAGTYNIMQPEIARTLRDRKVKNIEATGASLIATGNIGCITQIASGSKLPIVHTVELLDWAYGGPRPEGVPAPIRL</sequence>
<evidence type="ECO:0000313" key="7">
    <source>
        <dbReference type="EMBL" id="MBB3146885.1"/>
    </source>
</evidence>
<dbReference type="RefSeq" id="WP_246411064.1">
    <property type="nucleotide sequence ID" value="NZ_JACHXN010000010.1"/>
</dbReference>
<dbReference type="GO" id="GO:0046872">
    <property type="term" value="F:metal ion binding"/>
    <property type="evidence" value="ECO:0007669"/>
    <property type="project" value="UniProtKB-KW"/>
</dbReference>
<dbReference type="PANTHER" id="PTHR32479">
    <property type="entry name" value="GLYCOLATE OXIDASE IRON-SULFUR SUBUNIT"/>
    <property type="match status" value="1"/>
</dbReference>
<evidence type="ECO:0000256" key="1">
    <source>
        <dbReference type="ARBA" id="ARBA00022485"/>
    </source>
</evidence>
<keyword evidence="1" id="KW-0004">4Fe-4S</keyword>
<dbReference type="PANTHER" id="PTHR32479:SF17">
    <property type="entry name" value="GLYCOLATE OXIDASE IRON-SULFUR SUBUNIT"/>
    <property type="match status" value="1"/>
</dbReference>